<feature type="signal peptide" evidence="2">
    <location>
        <begin position="1"/>
        <end position="24"/>
    </location>
</feature>
<keyword evidence="1" id="KW-0812">Transmembrane</keyword>
<dbReference type="EMBL" id="CDOK01000094">
    <property type="protein sequence ID" value="CEN48882.1"/>
    <property type="molecule type" value="Genomic_DNA"/>
</dbReference>
<evidence type="ECO:0000256" key="1">
    <source>
        <dbReference type="SAM" id="Phobius"/>
    </source>
</evidence>
<reference evidence="4" key="1">
    <citation type="submission" date="2015-01" db="EMBL/GenBank/DDBJ databases">
        <authorList>
            <person name="MANFREDI Pablo"/>
        </authorList>
    </citation>
    <scope>NUCLEOTIDE SEQUENCE [LARGE SCALE GENOMIC DNA]</scope>
    <source>
        <strain evidence="4">Cc11</strain>
    </source>
</reference>
<keyword evidence="1" id="KW-1133">Transmembrane helix</keyword>
<protein>
    <recommendedName>
        <fullName evidence="5">BatD protein</fullName>
    </recommendedName>
</protein>
<dbReference type="AlphaFoldDB" id="A0A0B7IFU4"/>
<evidence type="ECO:0000256" key="2">
    <source>
        <dbReference type="SAM" id="SignalP"/>
    </source>
</evidence>
<sequence>MFKTFINTYLLSFFFLFLSLPALQAQVEFTARVSKDRLGINERLRIEFSANEDGDHFTPPGFEGFKVVMREKISVSNVWINGKRTFSKTFEYVLEPTAKGKFTIGSASIEIKGKTYKSNTVAITVTDAVKNPSINKTPEDLVDDNLFLTTEVSKTNPYLNEALTVTYKLYVGNQIGISGLNPIESPKFPDFWSQEISQQQRYEYEECEYQGKKYKCVVVKKVVLYPQKAGTLTLEPIVLDLGVVVPTGQRDFWGDAIVTQVQKRVTSGKKNIQVKPLPENGKPADFTGAVGNFSFAVNASKTTLKATEALQVKVEIAGSGNFKLFDIPKVSFPSALEVYDPEKSDNINVLTSGMRGHIHQNYTVVPQYKGKYPIPAVSFSYFNPQTQTYETIKSEELLIDVVEGANYNGNTTESTVNKQAVATQGNEFRFIQLNSGLHPKNQSYFFGSRNYYLWLFLPLLIIPIVLLFWKIKQSKDADLEGNKVKLANRLAKKYLGEAKRKLGEKNAFYEALERALHNYLKAKLKLETSELSKEKISELLSLRGVSQATITEFLQLLKNCEMARYSPFDAVSMENDYQKSVQTLSTLDKQIKK</sequence>
<evidence type="ECO:0000313" key="4">
    <source>
        <dbReference type="Proteomes" id="UP000039370"/>
    </source>
</evidence>
<organism evidence="3 4">
    <name type="scientific">Capnocytophaga canimorsus</name>
    <dbReference type="NCBI Taxonomy" id="28188"/>
    <lineage>
        <taxon>Bacteria</taxon>
        <taxon>Pseudomonadati</taxon>
        <taxon>Bacteroidota</taxon>
        <taxon>Flavobacteriia</taxon>
        <taxon>Flavobacteriales</taxon>
        <taxon>Flavobacteriaceae</taxon>
        <taxon>Capnocytophaga</taxon>
    </lineage>
</organism>
<keyword evidence="1" id="KW-0472">Membrane</keyword>
<dbReference type="PANTHER" id="PTHR40940">
    <property type="entry name" value="PROTEIN BATD-RELATED"/>
    <property type="match status" value="1"/>
</dbReference>
<accession>A0A0B7IFU4</accession>
<gene>
    <name evidence="3" type="ORF">CCAN11_1830012</name>
</gene>
<evidence type="ECO:0008006" key="5">
    <source>
        <dbReference type="Google" id="ProtNLM"/>
    </source>
</evidence>
<dbReference type="Proteomes" id="UP000039370">
    <property type="component" value="Unassembled WGS sequence"/>
</dbReference>
<keyword evidence="2" id="KW-0732">Signal</keyword>
<proteinExistence type="predicted"/>
<dbReference type="InterPro" id="IPR025738">
    <property type="entry name" value="BatD"/>
</dbReference>
<name>A0A0B7IFU4_9FLAO</name>
<feature type="transmembrane region" description="Helical" evidence="1">
    <location>
        <begin position="451"/>
        <end position="469"/>
    </location>
</feature>
<dbReference type="PANTHER" id="PTHR40940:SF2">
    <property type="entry name" value="BATD"/>
    <property type="match status" value="1"/>
</dbReference>
<evidence type="ECO:0000313" key="3">
    <source>
        <dbReference type="EMBL" id="CEN48882.1"/>
    </source>
</evidence>
<feature type="chain" id="PRO_5002116624" description="BatD protein" evidence="2">
    <location>
        <begin position="25"/>
        <end position="593"/>
    </location>
</feature>
<dbReference type="Pfam" id="PF13584">
    <property type="entry name" value="BatD"/>
    <property type="match status" value="2"/>
</dbReference>